<evidence type="ECO:0000256" key="7">
    <source>
        <dbReference type="PIRSR" id="PIRSR602401-1"/>
    </source>
</evidence>
<dbReference type="InterPro" id="IPR036396">
    <property type="entry name" value="Cyt_P450_sf"/>
</dbReference>
<keyword evidence="9" id="KW-0472">Membrane</keyword>
<evidence type="ECO:0000256" key="4">
    <source>
        <dbReference type="ARBA" id="ARBA00023002"/>
    </source>
</evidence>
<dbReference type="AlphaFoldDB" id="A0A168GPD0"/>
<protein>
    <submittedName>
        <fullName evidence="10">1,3,7-trihydroxyxanthone synthase</fullName>
    </submittedName>
</protein>
<dbReference type="Gene3D" id="1.10.630.10">
    <property type="entry name" value="Cytochrome P450"/>
    <property type="match status" value="1"/>
</dbReference>
<accession>A0A168GPD0</accession>
<dbReference type="GO" id="GO:0005506">
    <property type="term" value="F:iron ion binding"/>
    <property type="evidence" value="ECO:0007669"/>
    <property type="project" value="InterPro"/>
</dbReference>
<reference evidence="10" key="1">
    <citation type="submission" date="2015-09" db="EMBL/GenBank/DDBJ databases">
        <authorList>
            <person name="Jackson K.R."/>
            <person name="Lunt B.L."/>
            <person name="Fisher J.N.B."/>
            <person name="Gardner A.V."/>
            <person name="Bailey M.E."/>
            <person name="Deus L.M."/>
            <person name="Earl A.S."/>
            <person name="Gibby P.D."/>
            <person name="Hartmann K.A."/>
            <person name="Liu J.E."/>
            <person name="Manci A.M."/>
            <person name="Nielsen D.A."/>
            <person name="Solomon M.B."/>
            <person name="Breakwell D.P."/>
            <person name="Burnett S.H."/>
            <person name="Grose J.H."/>
        </authorList>
    </citation>
    <scope>NUCLEOTIDE SEQUENCE</scope>
</reference>
<dbReference type="InterPro" id="IPR050651">
    <property type="entry name" value="Plant_Cytochrome_P450_Monoox"/>
</dbReference>
<evidence type="ECO:0000256" key="6">
    <source>
        <dbReference type="ARBA" id="ARBA00023033"/>
    </source>
</evidence>
<comment type="cofactor">
    <cofactor evidence="7">
        <name>heme</name>
        <dbReference type="ChEBI" id="CHEBI:30413"/>
    </cofactor>
</comment>
<proteinExistence type="evidence at transcript level"/>
<evidence type="ECO:0000256" key="1">
    <source>
        <dbReference type="ARBA" id="ARBA00010617"/>
    </source>
</evidence>
<evidence type="ECO:0000256" key="3">
    <source>
        <dbReference type="ARBA" id="ARBA00022723"/>
    </source>
</evidence>
<keyword evidence="3 7" id="KW-0479">Metal-binding</keyword>
<dbReference type="GO" id="GO:0016705">
    <property type="term" value="F:oxidoreductase activity, acting on paired donors, with incorporation or reduction of molecular oxygen"/>
    <property type="evidence" value="ECO:0007669"/>
    <property type="project" value="InterPro"/>
</dbReference>
<name>A0A168GPD0_9ROSI</name>
<reference evidence="10" key="2">
    <citation type="journal article" date="2016" name="Nat. Commun.">
        <title>Bifunctional CYP81AA proteins catalyse identical hydroxylations but alternative regioselective phenol couplings in plant xanthone biosynthesis.</title>
        <authorList>
            <person name="El-Awaad I."/>
            <person name="Bocola M."/>
            <person name="Beuerle T."/>
            <person name="Liu B."/>
            <person name="Beerhues L."/>
        </authorList>
    </citation>
    <scope>NUCLEOTIDE SEQUENCE</scope>
</reference>
<evidence type="ECO:0000256" key="9">
    <source>
        <dbReference type="SAM" id="Phobius"/>
    </source>
</evidence>
<dbReference type="PRINTS" id="PR00385">
    <property type="entry name" value="P450"/>
</dbReference>
<dbReference type="GO" id="GO:0004497">
    <property type="term" value="F:monooxygenase activity"/>
    <property type="evidence" value="ECO:0007669"/>
    <property type="project" value="UniProtKB-KW"/>
</dbReference>
<dbReference type="EMBL" id="KT716863">
    <property type="protein sequence ID" value="ANC33509.1"/>
    <property type="molecule type" value="mRNA"/>
</dbReference>
<organism evidence="10">
    <name type="scientific">Hypericum calycinum</name>
    <dbReference type="NCBI Taxonomy" id="55963"/>
    <lineage>
        <taxon>Eukaryota</taxon>
        <taxon>Viridiplantae</taxon>
        <taxon>Streptophyta</taxon>
        <taxon>Embryophyta</taxon>
        <taxon>Tracheophyta</taxon>
        <taxon>Spermatophyta</taxon>
        <taxon>Magnoliopsida</taxon>
        <taxon>eudicotyledons</taxon>
        <taxon>Gunneridae</taxon>
        <taxon>Pentapetalae</taxon>
        <taxon>rosids</taxon>
        <taxon>fabids</taxon>
        <taxon>Malpighiales</taxon>
        <taxon>Hypericaceae</taxon>
        <taxon>Hypericeae</taxon>
        <taxon>Hypericum</taxon>
    </lineage>
</organism>
<dbReference type="FunFam" id="1.10.630.10:FF:000081">
    <property type="entry name" value="Cytochrome P450 CYP81N5"/>
    <property type="match status" value="1"/>
</dbReference>
<evidence type="ECO:0000256" key="2">
    <source>
        <dbReference type="ARBA" id="ARBA00022617"/>
    </source>
</evidence>
<keyword evidence="9" id="KW-1133">Transmembrane helix</keyword>
<evidence type="ECO:0000313" key="10">
    <source>
        <dbReference type="EMBL" id="ANC33509.1"/>
    </source>
</evidence>
<keyword evidence="2 7" id="KW-0349">Heme</keyword>
<dbReference type="InterPro" id="IPR002401">
    <property type="entry name" value="Cyt_P450_E_grp-I"/>
</dbReference>
<dbReference type="SUPFAM" id="SSF48264">
    <property type="entry name" value="Cytochrome P450"/>
    <property type="match status" value="1"/>
</dbReference>
<dbReference type="PANTHER" id="PTHR47947">
    <property type="entry name" value="CYTOCHROME P450 82C3-RELATED"/>
    <property type="match status" value="1"/>
</dbReference>
<dbReference type="InterPro" id="IPR017972">
    <property type="entry name" value="Cyt_P450_CS"/>
</dbReference>
<evidence type="ECO:0000256" key="5">
    <source>
        <dbReference type="ARBA" id="ARBA00023004"/>
    </source>
</evidence>
<keyword evidence="4 8" id="KW-0560">Oxidoreductase</keyword>
<dbReference type="PRINTS" id="PR00463">
    <property type="entry name" value="EP450I"/>
</dbReference>
<feature type="binding site" description="axial binding residue" evidence="7">
    <location>
        <position position="444"/>
    </location>
    <ligand>
        <name>heme</name>
        <dbReference type="ChEBI" id="CHEBI:30413"/>
    </ligand>
    <ligandPart>
        <name>Fe</name>
        <dbReference type="ChEBI" id="CHEBI:18248"/>
    </ligandPart>
</feature>
<keyword evidence="6 8" id="KW-0503">Monooxygenase</keyword>
<keyword evidence="9" id="KW-0812">Transmembrane</keyword>
<keyword evidence="5 7" id="KW-0408">Iron</keyword>
<dbReference type="PANTHER" id="PTHR47947:SF13">
    <property type="entry name" value="CYTOCHROME P450, FAMILY 81, SUBFAMILY K, POLYPEPTIDE 1-RELATED"/>
    <property type="match status" value="1"/>
</dbReference>
<dbReference type="GO" id="GO:0020037">
    <property type="term" value="F:heme binding"/>
    <property type="evidence" value="ECO:0007669"/>
    <property type="project" value="InterPro"/>
</dbReference>
<comment type="similarity">
    <text evidence="1 8">Belongs to the cytochrome P450 family.</text>
</comment>
<dbReference type="InterPro" id="IPR001128">
    <property type="entry name" value="Cyt_P450"/>
</dbReference>
<evidence type="ECO:0000256" key="8">
    <source>
        <dbReference type="RuleBase" id="RU000461"/>
    </source>
</evidence>
<sequence length="508" mass="57101">MEDLYLYLAVLVSVVVGYKVLFGKKLKYPPGPRALPIVGHLPVLKPPLYQYFESVSKKLGPVLLFWMGKVPVLVVSSPEAFEECFTKNDVVFADRPKSMSGEHLTYDYTFLVWAPHGPIWKSLRRLTFSEIFSIKALQRSAFIREEEIRHLAGRLRKYTVNGNNSKVDMKHLFALLTSSVIMRVAAGKRHVPVADEDTKEEKRLLQQFKDLFFPIVSMTVCDFIPVMRLIGYKGIEKSMIQLAEKREVFLNALVAEVRARRAAGGKTTVGENGEGVSVIDIILNLQETDPEFYTDAIVKGIVMMMFIAGTETSTATLEWGFTLLMQHPEKMRKLQAEIDSVVGDSRFVSEADFANLPYLRAVVKETLRLYPPAPLSLPHFSNQACTVGGYDIPNGTMLFANLWAMQRDPKVWDEPDAFKPERFEEYDREGGYQYAPFGVGRRSCPGGGMGTHISCLGIGILMQCFDWGQLGMDEDMSHARGTASLSRKKPLEADFTPRTKMAGLLSQL</sequence>
<feature type="transmembrane region" description="Helical" evidence="9">
    <location>
        <begin position="6"/>
        <end position="23"/>
    </location>
</feature>
<dbReference type="Pfam" id="PF00067">
    <property type="entry name" value="p450"/>
    <property type="match status" value="1"/>
</dbReference>
<dbReference type="PROSITE" id="PS00086">
    <property type="entry name" value="CYTOCHROME_P450"/>
    <property type="match status" value="1"/>
</dbReference>